<accession>A0A381N3H3</accession>
<dbReference type="SMART" id="SM01121">
    <property type="entry name" value="Dak1_2"/>
    <property type="match status" value="1"/>
</dbReference>
<sequence>MKIGYIDGPRLRRALIAGCQWAQQQREELNRINVFPVPDGDTGTNLYLTVQAIADHLEQSTERSVGGVAHEAAQAAVLGARGNCGMMLSHFLLGFARSLEGQRRINASNFGGALEAGVQHLSEALEEPVEGTILTVMRDTARAVSGAEIEDIAPLAEHMLDRAHDSLERTPELLPVLSAAGVVDAGAKGFVSLLEGAVMFLRGDSVAAEVGGGFMAGPPVVASIEYPDRVEQYRFCTEALVRGNNLPDQAEVRGDLRAQGDSLIVIRSDDVLKVHVHTDEPEEVFSYLKGLGDLVTHKAEDMKAQYDAVERASASHLALARRPVGVLTDSAADLPEEIVRAHGIQVVPMLLVDGEDVYRDGVDITAERFHKLLASQERLPTTSQPPPGSFLEGFKRAVADAEQVVGVVLSSGLSGTYTSAEAAAAQEPDLPIHLVDSRGASLLQGLLVLKATELAEMAMPADEIVKELARVRDQSGIMLTVETFDRLLASGRVSRSQSFFANLLNVKPILAVDLAGEVVPRAKAIGQKRVMLALLDAVAKDIGRVPEKVRFGIVHVGVPEIVSEVREILQDRYGEVEILNAPITPVIATHLGIGAWGLAYMVED</sequence>
<organism evidence="3">
    <name type="scientific">marine metagenome</name>
    <dbReference type="NCBI Taxonomy" id="408172"/>
    <lineage>
        <taxon>unclassified sequences</taxon>
        <taxon>metagenomes</taxon>
        <taxon>ecological metagenomes</taxon>
    </lineage>
</organism>
<protein>
    <recommendedName>
        <fullName evidence="2">DhaL domain-containing protein</fullName>
    </recommendedName>
</protein>
<dbReference type="Gene3D" id="1.25.40.340">
    <property type="match status" value="1"/>
</dbReference>
<name>A0A381N3H3_9ZZZZ</name>
<dbReference type="InterPro" id="IPR003797">
    <property type="entry name" value="DegV"/>
</dbReference>
<dbReference type="Gene3D" id="3.40.50.10170">
    <property type="match status" value="1"/>
</dbReference>
<evidence type="ECO:0000313" key="3">
    <source>
        <dbReference type="EMBL" id="SUZ48173.1"/>
    </source>
</evidence>
<reference evidence="3" key="1">
    <citation type="submission" date="2018-05" db="EMBL/GenBank/DDBJ databases">
        <authorList>
            <person name="Lanie J.A."/>
            <person name="Ng W.-L."/>
            <person name="Kazmierczak K.M."/>
            <person name="Andrzejewski T.M."/>
            <person name="Davidsen T.M."/>
            <person name="Wayne K.J."/>
            <person name="Tettelin H."/>
            <person name="Glass J.I."/>
            <person name="Rusch D."/>
            <person name="Podicherti R."/>
            <person name="Tsui H.-C.T."/>
            <person name="Winkler M.E."/>
        </authorList>
    </citation>
    <scope>NUCLEOTIDE SEQUENCE</scope>
</reference>
<dbReference type="GO" id="GO:0006071">
    <property type="term" value="P:glycerol metabolic process"/>
    <property type="evidence" value="ECO:0007669"/>
    <property type="project" value="InterPro"/>
</dbReference>
<dbReference type="PANTHER" id="PTHR33434">
    <property type="entry name" value="DEGV DOMAIN-CONTAINING PROTEIN DR_1986-RELATED"/>
    <property type="match status" value="1"/>
</dbReference>
<dbReference type="Pfam" id="PF02734">
    <property type="entry name" value="Dak2"/>
    <property type="match status" value="1"/>
</dbReference>
<dbReference type="InterPro" id="IPR050270">
    <property type="entry name" value="DegV_domain_contain"/>
</dbReference>
<dbReference type="PROSITE" id="PS51482">
    <property type="entry name" value="DEGV"/>
    <property type="match status" value="1"/>
</dbReference>
<dbReference type="InterPro" id="IPR043168">
    <property type="entry name" value="DegV_C"/>
</dbReference>
<dbReference type="SUPFAM" id="SSF82549">
    <property type="entry name" value="DAK1/DegV-like"/>
    <property type="match status" value="1"/>
</dbReference>
<keyword evidence="1" id="KW-0446">Lipid-binding</keyword>
<proteinExistence type="predicted"/>
<dbReference type="AlphaFoldDB" id="A0A381N3H3"/>
<dbReference type="InterPro" id="IPR033470">
    <property type="entry name" value="FakA-like_C"/>
</dbReference>
<feature type="domain" description="DhaL" evidence="2">
    <location>
        <begin position="9"/>
        <end position="199"/>
    </location>
</feature>
<dbReference type="Pfam" id="PF02645">
    <property type="entry name" value="DegV"/>
    <property type="match status" value="1"/>
</dbReference>
<dbReference type="PANTHER" id="PTHR33434:SF4">
    <property type="entry name" value="PHOSPHATASE PROTEIN"/>
    <property type="match status" value="1"/>
</dbReference>
<dbReference type="NCBIfam" id="TIGR00762">
    <property type="entry name" value="DegV"/>
    <property type="match status" value="1"/>
</dbReference>
<dbReference type="EMBL" id="UINC01000055">
    <property type="protein sequence ID" value="SUZ48173.1"/>
    <property type="molecule type" value="Genomic_DNA"/>
</dbReference>
<dbReference type="PROSITE" id="PS51480">
    <property type="entry name" value="DHAL"/>
    <property type="match status" value="1"/>
</dbReference>
<dbReference type="InterPro" id="IPR004007">
    <property type="entry name" value="DhaL_dom"/>
</dbReference>
<dbReference type="Pfam" id="PF21645">
    <property type="entry name" value="FakA-like_M"/>
    <property type="match status" value="1"/>
</dbReference>
<dbReference type="Gene3D" id="3.30.1180.10">
    <property type="match status" value="1"/>
</dbReference>
<dbReference type="GO" id="GO:0008289">
    <property type="term" value="F:lipid binding"/>
    <property type="evidence" value="ECO:0007669"/>
    <property type="project" value="UniProtKB-KW"/>
</dbReference>
<gene>
    <name evidence="3" type="ORF">METZ01_LOCUS1027</name>
</gene>
<evidence type="ECO:0000256" key="1">
    <source>
        <dbReference type="ARBA" id="ARBA00023121"/>
    </source>
</evidence>
<dbReference type="InterPro" id="IPR036117">
    <property type="entry name" value="DhaL_dom_sf"/>
</dbReference>
<dbReference type="SUPFAM" id="SSF101473">
    <property type="entry name" value="DhaL-like"/>
    <property type="match status" value="1"/>
</dbReference>
<dbReference type="SMART" id="SM01120">
    <property type="entry name" value="Dak2"/>
    <property type="match status" value="1"/>
</dbReference>
<dbReference type="InterPro" id="IPR048394">
    <property type="entry name" value="FakA-like_M"/>
</dbReference>
<dbReference type="GO" id="GO:0004371">
    <property type="term" value="F:glycerone kinase activity"/>
    <property type="evidence" value="ECO:0007669"/>
    <property type="project" value="InterPro"/>
</dbReference>
<evidence type="ECO:0000259" key="2">
    <source>
        <dbReference type="PROSITE" id="PS51480"/>
    </source>
</evidence>